<keyword evidence="9" id="KW-0333">Golgi apparatus</keyword>
<keyword evidence="5" id="KW-0853">WD repeat</keyword>
<evidence type="ECO:0000256" key="7">
    <source>
        <dbReference type="ARBA" id="ARBA00022892"/>
    </source>
</evidence>
<keyword evidence="4" id="KW-0963">Cytoplasm</keyword>
<reference evidence="13 14" key="1">
    <citation type="submission" date="2019-01" db="EMBL/GenBank/DDBJ databases">
        <title>Sequencing of cultivated peanut Arachis hypogaea provides insights into genome evolution and oil improvement.</title>
        <authorList>
            <person name="Chen X."/>
        </authorList>
    </citation>
    <scope>NUCLEOTIDE SEQUENCE [LARGE SCALE GENOMIC DNA]</scope>
    <source>
        <strain evidence="14">cv. Fuhuasheng</strain>
        <tissue evidence="13">Leaves</tissue>
    </source>
</reference>
<dbReference type="GO" id="GO:0030126">
    <property type="term" value="C:COPI vesicle coat"/>
    <property type="evidence" value="ECO:0007669"/>
    <property type="project" value="InterPro"/>
</dbReference>
<evidence type="ECO:0000256" key="1">
    <source>
        <dbReference type="ARBA" id="ARBA00004255"/>
    </source>
</evidence>
<dbReference type="GO" id="GO:0005198">
    <property type="term" value="F:structural molecule activity"/>
    <property type="evidence" value="ECO:0007669"/>
    <property type="project" value="InterPro"/>
</dbReference>
<dbReference type="GO" id="GO:0006886">
    <property type="term" value="P:intracellular protein transport"/>
    <property type="evidence" value="ECO:0007669"/>
    <property type="project" value="InterPro"/>
</dbReference>
<evidence type="ECO:0000313" key="14">
    <source>
        <dbReference type="Proteomes" id="UP000289738"/>
    </source>
</evidence>
<keyword evidence="10" id="KW-0472">Membrane</keyword>
<evidence type="ECO:0000256" key="8">
    <source>
        <dbReference type="ARBA" id="ARBA00022927"/>
    </source>
</evidence>
<dbReference type="CDD" id="cd22948">
    <property type="entry name" value="Coatomer_WDAD_alpha"/>
    <property type="match status" value="1"/>
</dbReference>
<dbReference type="FunFam" id="1.25.40.470:FF:000002">
    <property type="entry name" value="Coatomer subunit alpha"/>
    <property type="match status" value="1"/>
</dbReference>
<keyword evidence="14" id="KW-1185">Reference proteome</keyword>
<comment type="caution">
    <text evidence="13">The sequence shown here is derived from an EMBL/GenBank/DDBJ whole genome shotgun (WGS) entry which is preliminary data.</text>
</comment>
<dbReference type="AlphaFoldDB" id="A0A444Y568"/>
<keyword evidence="8" id="KW-0653">Protein transport</keyword>
<keyword evidence="3" id="KW-0813">Transport</keyword>
<organism evidence="13 14">
    <name type="scientific">Arachis hypogaea</name>
    <name type="common">Peanut</name>
    <dbReference type="NCBI Taxonomy" id="3818"/>
    <lineage>
        <taxon>Eukaryota</taxon>
        <taxon>Viridiplantae</taxon>
        <taxon>Streptophyta</taxon>
        <taxon>Embryophyta</taxon>
        <taxon>Tracheophyta</taxon>
        <taxon>Spermatophyta</taxon>
        <taxon>Magnoliopsida</taxon>
        <taxon>eudicotyledons</taxon>
        <taxon>Gunneridae</taxon>
        <taxon>Pentapetalae</taxon>
        <taxon>rosids</taxon>
        <taxon>fabids</taxon>
        <taxon>Fabales</taxon>
        <taxon>Fabaceae</taxon>
        <taxon>Papilionoideae</taxon>
        <taxon>50 kb inversion clade</taxon>
        <taxon>dalbergioids sensu lato</taxon>
        <taxon>Dalbergieae</taxon>
        <taxon>Pterocarpus clade</taxon>
        <taxon>Arachis</taxon>
    </lineage>
</organism>
<dbReference type="Gene3D" id="1.25.40.470">
    <property type="match status" value="1"/>
</dbReference>
<evidence type="ECO:0000256" key="4">
    <source>
        <dbReference type="ARBA" id="ARBA00022490"/>
    </source>
</evidence>
<dbReference type="InterPro" id="IPR010714">
    <property type="entry name" value="Coatomer_asu_C"/>
</dbReference>
<evidence type="ECO:0000256" key="2">
    <source>
        <dbReference type="ARBA" id="ARBA00004496"/>
    </source>
</evidence>
<name>A0A444Y568_ARAHY</name>
<feature type="domain" description="Coatomer alpha subunit C-terminal" evidence="11">
    <location>
        <begin position="364"/>
        <end position="424"/>
    </location>
</feature>
<evidence type="ECO:0008006" key="15">
    <source>
        <dbReference type="Google" id="ProtNLM"/>
    </source>
</evidence>
<evidence type="ECO:0000256" key="9">
    <source>
        <dbReference type="ARBA" id="ARBA00023034"/>
    </source>
</evidence>
<dbReference type="GO" id="GO:0000139">
    <property type="term" value="C:Golgi membrane"/>
    <property type="evidence" value="ECO:0007669"/>
    <property type="project" value="UniProtKB-SubCell"/>
</dbReference>
<protein>
    <recommendedName>
        <fullName evidence="15">Coatomer WD associated region domain-containing protein</fullName>
    </recommendedName>
</protein>
<feature type="domain" description="COPA/B TPR" evidence="12">
    <location>
        <begin position="91"/>
        <end position="251"/>
    </location>
</feature>
<sequence>MTKHRILANLSHLKLCHHRIHLIYTTLNHIKYCPPDGDSWIIKTLDVPIYITKVVGNTICCLGRDGKTRAIAIDATEYIFKLSLLKKRYDHVMNMIKNSQLCGQAMIAYLQQQGFPEVALHFVKDERIRFNLTLESGNIQIVVASASAIDEKDHWYRLGVEALPQGNAGIVEYACQRTKNYERLSFLYLITGNVEKLAKMLKIAEVESDVMGQFHNGLYLGDVRERVKILENVGHLHLAYITAKVHGLHDVAERLAAELGDDLPSLPEGKKPSLLMLPSPLITSHISAILDDGEPGEEDDGEGGWELEDLELPPAAETPKASTGTRSSVFVAPTPGMRVSQMWIQKSSLAADHAAAGNFDTAMRNPFVVCGATYVPIYRGQKDVSCPYCTARFVLGQEGQLCTVCDLAVVGADSSGLLCCPSQIGWLNLVLDGTSGGT</sequence>
<keyword evidence="7" id="KW-0931">ER-Golgi transport</keyword>
<dbReference type="EMBL" id="SDMP01000018">
    <property type="protein sequence ID" value="RYQ97058.1"/>
    <property type="molecule type" value="Genomic_DNA"/>
</dbReference>
<evidence type="ECO:0000313" key="13">
    <source>
        <dbReference type="EMBL" id="RYQ97058.1"/>
    </source>
</evidence>
<evidence type="ECO:0000256" key="10">
    <source>
        <dbReference type="ARBA" id="ARBA00023136"/>
    </source>
</evidence>
<dbReference type="InterPro" id="IPR047312">
    <property type="entry name" value="Coatomer_alpha_WD-assoc_reg"/>
</dbReference>
<evidence type="ECO:0000259" key="12">
    <source>
        <dbReference type="Pfam" id="PF23953"/>
    </source>
</evidence>
<accession>A0A444Y568</accession>
<proteinExistence type="predicted"/>
<dbReference type="Pfam" id="PF23953">
    <property type="entry name" value="TPR_COPA_B"/>
    <property type="match status" value="1"/>
</dbReference>
<dbReference type="STRING" id="3818.A0A444Y568"/>
<evidence type="ECO:0000256" key="5">
    <source>
        <dbReference type="ARBA" id="ARBA00022574"/>
    </source>
</evidence>
<dbReference type="InterPro" id="IPR056176">
    <property type="entry name" value="TPR_COPA_B"/>
</dbReference>
<evidence type="ECO:0000256" key="6">
    <source>
        <dbReference type="ARBA" id="ARBA00022737"/>
    </source>
</evidence>
<gene>
    <name evidence="13" type="ORF">Ahy_B08g093048</name>
</gene>
<keyword evidence="6" id="KW-0677">Repeat</keyword>
<evidence type="ECO:0000259" key="11">
    <source>
        <dbReference type="Pfam" id="PF06957"/>
    </source>
</evidence>
<dbReference type="Proteomes" id="UP000289738">
    <property type="component" value="Chromosome B08"/>
</dbReference>
<dbReference type="Pfam" id="PF06957">
    <property type="entry name" value="COPI_C"/>
    <property type="match status" value="1"/>
</dbReference>
<evidence type="ECO:0000256" key="3">
    <source>
        <dbReference type="ARBA" id="ARBA00022448"/>
    </source>
</evidence>
<dbReference type="GO" id="GO:0016192">
    <property type="term" value="P:vesicle-mediated transport"/>
    <property type="evidence" value="ECO:0007669"/>
    <property type="project" value="UniProtKB-KW"/>
</dbReference>
<comment type="subcellular location">
    <subcellularLocation>
        <location evidence="2">Cytoplasm</location>
    </subcellularLocation>
    <subcellularLocation>
        <location evidence="1">Golgi apparatus membrane</location>
        <topology evidence="1">Peripheral membrane protein</topology>
        <orientation evidence="1">Cytoplasmic side</orientation>
    </subcellularLocation>
</comment>